<evidence type="ECO:0000313" key="5">
    <source>
        <dbReference type="Proteomes" id="UP000322899"/>
    </source>
</evidence>
<evidence type="ECO:0000313" key="2">
    <source>
        <dbReference type="EMBL" id="KAA0158088.1"/>
    </source>
</evidence>
<dbReference type="CDD" id="cd00742">
    <property type="entry name" value="FABP"/>
    <property type="match status" value="1"/>
</dbReference>
<dbReference type="Proteomes" id="UP000325113">
    <property type="component" value="Unassembled WGS sequence"/>
</dbReference>
<sequence length="153" mass="16303">MAASASSIDITKYTGKWKPNVSKSDDFEPFLAEAGVPWLVRKAIKRSAPITELAVTGTTFRAVVNSGSGKANEGTFGEEIDWHTPGGTSKVKLELSAEGAISMTGPSPNAKDPKGTLVTTYTLLPDGTLQLTMHISRGDGSELLIRRILERAD</sequence>
<dbReference type="EMBL" id="VLTM01000072">
    <property type="protein sequence ID" value="KAA0158088.1"/>
    <property type="molecule type" value="Genomic_DNA"/>
</dbReference>
<dbReference type="SUPFAM" id="SSF50814">
    <property type="entry name" value="Lipocalins"/>
    <property type="match status" value="1"/>
</dbReference>
<evidence type="ECO:0008006" key="9">
    <source>
        <dbReference type="Google" id="ProtNLM"/>
    </source>
</evidence>
<dbReference type="OrthoDB" id="354351at2759"/>
<reference evidence="5 6" key="1">
    <citation type="submission" date="2019-07" db="EMBL/GenBank/DDBJ databases">
        <title>Genomes of Cafeteria roenbergensis.</title>
        <authorList>
            <person name="Fischer M.G."/>
            <person name="Hackl T."/>
            <person name="Roman M."/>
        </authorList>
    </citation>
    <scope>NUCLEOTIDE SEQUENCE [LARGE SCALE GENOMIC DNA]</scope>
    <source>
        <strain evidence="1 6">BVI</strain>
        <strain evidence="2 8">Cflag</strain>
        <strain evidence="4 5">E4-10P</strain>
        <strain evidence="3 7">RCC970-E3</strain>
    </source>
</reference>
<dbReference type="EMBL" id="VLTO01000062">
    <property type="protein sequence ID" value="KAA0170229.1"/>
    <property type="molecule type" value="Genomic_DNA"/>
</dbReference>
<dbReference type="Gene3D" id="2.40.128.20">
    <property type="match status" value="1"/>
</dbReference>
<gene>
    <name evidence="4" type="ORF">FNF27_06662</name>
    <name evidence="3" type="ORF">FNF28_04246</name>
    <name evidence="1" type="ORF">FNF29_07358</name>
    <name evidence="2" type="ORF">FNF31_05591</name>
</gene>
<organism evidence="4 5">
    <name type="scientific">Cafeteria roenbergensis</name>
    <name type="common">Marine flagellate</name>
    <dbReference type="NCBI Taxonomy" id="33653"/>
    <lineage>
        <taxon>Eukaryota</taxon>
        <taxon>Sar</taxon>
        <taxon>Stramenopiles</taxon>
        <taxon>Bigyra</taxon>
        <taxon>Opalozoa</taxon>
        <taxon>Bicosoecida</taxon>
        <taxon>Cafeteriaceae</taxon>
        <taxon>Cafeteria</taxon>
    </lineage>
</organism>
<evidence type="ECO:0000313" key="3">
    <source>
        <dbReference type="EMBL" id="KAA0163326.1"/>
    </source>
</evidence>
<name>A0A5A8DYG3_CAFRO</name>
<dbReference type="Proteomes" id="UP000322899">
    <property type="component" value="Unassembled WGS sequence"/>
</dbReference>
<keyword evidence="6" id="KW-1185">Reference proteome</keyword>
<proteinExistence type="predicted"/>
<evidence type="ECO:0000313" key="6">
    <source>
        <dbReference type="Proteomes" id="UP000323011"/>
    </source>
</evidence>
<comment type="caution">
    <text evidence="4">The sequence shown here is derived from an EMBL/GenBank/DDBJ whole genome shotgun (WGS) entry which is preliminary data.</text>
</comment>
<evidence type="ECO:0000313" key="1">
    <source>
        <dbReference type="EMBL" id="KAA0147413.1"/>
    </source>
</evidence>
<evidence type="ECO:0000313" key="8">
    <source>
        <dbReference type="Proteomes" id="UP000325113"/>
    </source>
</evidence>
<dbReference type="Proteomes" id="UP000324907">
    <property type="component" value="Unassembled WGS sequence"/>
</dbReference>
<dbReference type="InterPro" id="IPR012674">
    <property type="entry name" value="Calycin"/>
</dbReference>
<accession>A0A5A8DYG3</accession>
<dbReference type="EMBL" id="VLTN01000067">
    <property type="protein sequence ID" value="KAA0147413.1"/>
    <property type="molecule type" value="Genomic_DNA"/>
</dbReference>
<dbReference type="Proteomes" id="UP000323011">
    <property type="component" value="Unassembled WGS sequence"/>
</dbReference>
<dbReference type="AlphaFoldDB" id="A0A5A8DYG3"/>
<dbReference type="EMBL" id="VLTL01000067">
    <property type="protein sequence ID" value="KAA0163326.1"/>
    <property type="molecule type" value="Genomic_DNA"/>
</dbReference>
<protein>
    <recommendedName>
        <fullName evidence="9">Cytosolic fatty-acid binding proteins domain-containing protein</fullName>
    </recommendedName>
</protein>
<evidence type="ECO:0000313" key="7">
    <source>
        <dbReference type="Proteomes" id="UP000324907"/>
    </source>
</evidence>
<evidence type="ECO:0000313" key="4">
    <source>
        <dbReference type="EMBL" id="KAA0170229.1"/>
    </source>
</evidence>